<dbReference type="PANTHER" id="PTHR45849">
    <property type="entry name" value="FACT COMPLEX SUBUNIT SSRP1"/>
    <property type="match status" value="1"/>
</dbReference>
<reference evidence="6 7" key="1">
    <citation type="submission" date="2017-03" db="EMBL/GenBank/DDBJ databases">
        <title>Genomes of endolithic fungi from Antarctica.</title>
        <authorList>
            <person name="Coleine C."/>
            <person name="Masonjones S."/>
            <person name="Stajich J.E."/>
        </authorList>
    </citation>
    <scope>NUCLEOTIDE SEQUENCE [LARGE SCALE GENOMIC DNA]</scope>
    <source>
        <strain evidence="6 7">CCFEE 6314</strain>
    </source>
</reference>
<dbReference type="Gene3D" id="2.30.29.120">
    <property type="match status" value="1"/>
</dbReference>
<dbReference type="EMBL" id="NAJM01000043">
    <property type="protein sequence ID" value="RVX67882.1"/>
    <property type="molecule type" value="Genomic_DNA"/>
</dbReference>
<comment type="similarity">
    <text evidence="1">Belongs to the RTT106 family.</text>
</comment>
<sequence>MATPGVIQQAFGPDPTLLKRVFDAINSTPQYTPLFQDIAQYHLSTKSLTSQDAEPATKKRKLNGISSSTTTDMTREHILQAKDISFTLPQRKKFHLGISQHGSDFHSPTTTFSISATNPSTNELEFEIPFSDFAHALRLPVPEKATRQFNFCLLPKPTSSSVDPLIWTVPDGPLKTLNISSGPLSEAATKRAQSDDILGAVIDLLMSRSSSEGDKGLTLPDADEFASATPESHRKSDTAYHVKAFRGSKDGFLWFLETGIFFGFKKPLALFALEDIESVSYTSVLQRTFNLNIAFRDPAKSADGGDPVIEEVELSMLDQGDFAGIDAYIKHHGLQDASLAESRRAKKLNVNGTSRATGVKVEGAENDEDAADDRTELEKAQQQLEDEEDEEEEDYDPGSDGESDGSGADSDDDSDNGGDYKREMAKSRGRDLVADELGSEAEDVSVTDDEEEGEEGEDNGEEEGDQGEDAEMQDGYDEEEDEEADEDEEVNHEHDTKITPAFPSTNGFATIAAPAPQGRWGDASNLPDPDDEDQL</sequence>
<feature type="compositionally biased region" description="Acidic residues" evidence="4">
    <location>
        <begin position="384"/>
        <end position="416"/>
    </location>
</feature>
<evidence type="ECO:0000313" key="6">
    <source>
        <dbReference type="EMBL" id="RVX67882.1"/>
    </source>
</evidence>
<protein>
    <recommendedName>
        <fullName evidence="5">Histone chaperone RTT106/FACT complex subunit SPT16-like middle domain-containing protein</fullName>
    </recommendedName>
</protein>
<dbReference type="Gene3D" id="2.30.29.30">
    <property type="entry name" value="Pleckstrin-homology domain (PH domain)/Phosphotyrosine-binding domain (PTB)"/>
    <property type="match status" value="1"/>
</dbReference>
<dbReference type="GO" id="GO:0031491">
    <property type="term" value="F:nucleosome binding"/>
    <property type="evidence" value="ECO:0007669"/>
    <property type="project" value="TreeGrafter"/>
</dbReference>
<dbReference type="InterPro" id="IPR013719">
    <property type="entry name" value="RTT106/SPT16-like_middle_dom"/>
</dbReference>
<dbReference type="Pfam" id="PF08512">
    <property type="entry name" value="Rttp106-like_middle"/>
    <property type="match status" value="1"/>
</dbReference>
<feature type="compositionally biased region" description="Acidic residues" evidence="4">
    <location>
        <begin position="437"/>
        <end position="490"/>
    </location>
</feature>
<dbReference type="PANTHER" id="PTHR45849:SF3">
    <property type="entry name" value="HISTONE CHAPERONE RTT106"/>
    <property type="match status" value="1"/>
</dbReference>
<name>A0A438MVU8_EXOME</name>
<dbReference type="GO" id="GO:0042393">
    <property type="term" value="F:histone binding"/>
    <property type="evidence" value="ECO:0007669"/>
    <property type="project" value="TreeGrafter"/>
</dbReference>
<dbReference type="SUPFAM" id="SSF50729">
    <property type="entry name" value="PH domain-like"/>
    <property type="match status" value="1"/>
</dbReference>
<gene>
    <name evidence="6" type="ORF">B0A52_08487</name>
</gene>
<dbReference type="VEuPathDB" id="FungiDB:PV10_08216"/>
<comment type="function">
    <text evidence="2">Histones H3 and H4 chaperone involved in the nucleosome formation and heterochromatin silencing. Required for the deposition of H3K56ac-carrying H3-H4 complex onto newly-replicated DNA. Plays a role in the transcriptional regulation of the cell-cycle dependent histone genes by creating a repressive structure at the core histone gene promoter.</text>
</comment>
<feature type="domain" description="Histone chaperone RTT106/FACT complex subunit SPT16-like middle" evidence="5">
    <location>
        <begin position="239"/>
        <end position="339"/>
    </location>
</feature>
<dbReference type="OrthoDB" id="75754at2759"/>
<organism evidence="6 7">
    <name type="scientific">Exophiala mesophila</name>
    <name type="common">Black yeast-like fungus</name>
    <dbReference type="NCBI Taxonomy" id="212818"/>
    <lineage>
        <taxon>Eukaryota</taxon>
        <taxon>Fungi</taxon>
        <taxon>Dikarya</taxon>
        <taxon>Ascomycota</taxon>
        <taxon>Pezizomycotina</taxon>
        <taxon>Eurotiomycetes</taxon>
        <taxon>Chaetothyriomycetidae</taxon>
        <taxon>Chaetothyriales</taxon>
        <taxon>Herpotrichiellaceae</taxon>
        <taxon>Exophiala</taxon>
    </lineage>
</organism>
<evidence type="ECO:0000256" key="4">
    <source>
        <dbReference type="SAM" id="MobiDB-lite"/>
    </source>
</evidence>
<dbReference type="InterPro" id="IPR011993">
    <property type="entry name" value="PH-like_dom_sf"/>
</dbReference>
<evidence type="ECO:0000259" key="5">
    <source>
        <dbReference type="SMART" id="SM01287"/>
    </source>
</evidence>
<feature type="compositionally biased region" description="Basic and acidic residues" evidence="4">
    <location>
        <begin position="418"/>
        <end position="433"/>
    </location>
</feature>
<accession>A0A438MVU8</accession>
<proteinExistence type="inferred from homology"/>
<evidence type="ECO:0000256" key="3">
    <source>
        <dbReference type="ARBA" id="ARBA00038654"/>
    </source>
</evidence>
<comment type="subunit">
    <text evidence="3">Interacts with histones H3 and H4.</text>
</comment>
<dbReference type="Proteomes" id="UP000288859">
    <property type="component" value="Unassembled WGS sequence"/>
</dbReference>
<dbReference type="AlphaFoldDB" id="A0A438MVU8"/>
<dbReference type="SMART" id="SM01287">
    <property type="entry name" value="Rtt106"/>
    <property type="match status" value="1"/>
</dbReference>
<dbReference type="InterPro" id="IPR050454">
    <property type="entry name" value="RTT106/SSRP1_HistChap/FACT"/>
</dbReference>
<comment type="caution">
    <text evidence="6">The sequence shown here is derived from an EMBL/GenBank/DDBJ whole genome shotgun (WGS) entry which is preliminary data.</text>
</comment>
<evidence type="ECO:0000256" key="1">
    <source>
        <dbReference type="ARBA" id="ARBA00006159"/>
    </source>
</evidence>
<evidence type="ECO:0000256" key="2">
    <source>
        <dbReference type="ARBA" id="ARBA00037550"/>
    </source>
</evidence>
<feature type="region of interest" description="Disordered" evidence="4">
    <location>
        <begin position="356"/>
        <end position="535"/>
    </location>
</feature>
<evidence type="ECO:0000313" key="7">
    <source>
        <dbReference type="Proteomes" id="UP000288859"/>
    </source>
</evidence>